<dbReference type="HOGENOM" id="CLU_1275937_0_0_3"/>
<dbReference type="Proteomes" id="UP000010388">
    <property type="component" value="Chromosome"/>
</dbReference>
<protein>
    <submittedName>
        <fullName evidence="1">Uncharacterized protein</fullName>
    </submittedName>
</protein>
<organism evidence="1 2">
    <name type="scientific">Cyanobium gracile (strain ATCC 27147 / PCC 6307)</name>
    <dbReference type="NCBI Taxonomy" id="292564"/>
    <lineage>
        <taxon>Bacteria</taxon>
        <taxon>Bacillati</taxon>
        <taxon>Cyanobacteriota</taxon>
        <taxon>Cyanophyceae</taxon>
        <taxon>Synechococcales</taxon>
        <taxon>Prochlorococcaceae</taxon>
        <taxon>Cyanobium</taxon>
    </lineage>
</organism>
<evidence type="ECO:0000313" key="2">
    <source>
        <dbReference type="Proteomes" id="UP000010388"/>
    </source>
</evidence>
<proteinExistence type="predicted"/>
<evidence type="ECO:0000313" key="1">
    <source>
        <dbReference type="EMBL" id="AFY29311.1"/>
    </source>
</evidence>
<accession>K9P9C1</accession>
<dbReference type="AlphaFoldDB" id="K9P9C1"/>
<gene>
    <name evidence="1" type="ordered locus">Cyagr_2198</name>
</gene>
<dbReference type="STRING" id="292564.Cyagr_2198"/>
<name>K9P9C1_CYAGP</name>
<dbReference type="KEGG" id="cgc:Cyagr_2198"/>
<dbReference type="EMBL" id="CP003495">
    <property type="protein sequence ID" value="AFY29311.1"/>
    <property type="molecule type" value="Genomic_DNA"/>
</dbReference>
<sequence length="216" mass="23798">MRAQVVRGTVDHGWRWRSCLECRWGVGVSETDCCGLRSSPEWVCRLGVVRGNVEERVRPQTHESCTSTPSFCQSRLADARQPNRQPINPQRNSVMTNSTQITASVAPGTVKPFVLTGPNGSDSPFSIAKGFVFVITDISMQRLSVVGTSSLFNFALQQTLRSGTVNRWAFVGKVTENVERTFNDGIVFSTVPSLEKGSQSADVVVVRAWGHFVAQY</sequence>
<reference evidence="2" key="1">
    <citation type="journal article" date="2013" name="Proc. Natl. Acad. Sci. U.S.A.">
        <title>Improving the coverage of the cyanobacterial phylum using diversity-driven genome sequencing.</title>
        <authorList>
            <person name="Shih P.M."/>
            <person name="Wu D."/>
            <person name="Latifi A."/>
            <person name="Axen S.D."/>
            <person name="Fewer D.P."/>
            <person name="Talla E."/>
            <person name="Calteau A."/>
            <person name="Cai F."/>
            <person name="Tandeau de Marsac N."/>
            <person name="Rippka R."/>
            <person name="Herdman M."/>
            <person name="Sivonen K."/>
            <person name="Coursin T."/>
            <person name="Laurent T."/>
            <person name="Goodwin L."/>
            <person name="Nolan M."/>
            <person name="Davenport K.W."/>
            <person name="Han C.S."/>
            <person name="Rubin E.M."/>
            <person name="Eisen J.A."/>
            <person name="Woyke T."/>
            <person name="Gugger M."/>
            <person name="Kerfeld C.A."/>
        </authorList>
    </citation>
    <scope>NUCLEOTIDE SEQUENCE [LARGE SCALE GENOMIC DNA]</scope>
    <source>
        <strain evidence="2">ATCC 27147 / PCC 6307</strain>
    </source>
</reference>